<keyword evidence="1" id="KW-0479">Metal-binding</keyword>
<dbReference type="AlphaFoldDB" id="A0A182Y4F2"/>
<evidence type="ECO:0000256" key="4">
    <source>
        <dbReference type="SAM" id="MobiDB-lite"/>
    </source>
</evidence>
<protein>
    <submittedName>
        <fullName evidence="6">FLYWCH-type domain-containing protein</fullName>
    </submittedName>
</protein>
<dbReference type="Pfam" id="PF04500">
    <property type="entry name" value="FLYWCH"/>
    <property type="match status" value="1"/>
</dbReference>
<dbReference type="EnsemblMetazoa" id="ASTEI03338-RA">
    <property type="protein sequence ID" value="ASTEI03338-PA"/>
    <property type="gene ID" value="ASTEI03338"/>
</dbReference>
<name>A0A182Y4F2_ANOST</name>
<dbReference type="InterPro" id="IPR007588">
    <property type="entry name" value="Znf_FLYWCH"/>
</dbReference>
<evidence type="ECO:0000259" key="5">
    <source>
        <dbReference type="Pfam" id="PF04500"/>
    </source>
</evidence>
<dbReference type="Gene3D" id="2.20.25.240">
    <property type="match status" value="1"/>
</dbReference>
<evidence type="ECO:0000313" key="6">
    <source>
        <dbReference type="EnsemblMetazoa" id="ASTEI03338-PA"/>
    </source>
</evidence>
<evidence type="ECO:0000256" key="1">
    <source>
        <dbReference type="ARBA" id="ARBA00022723"/>
    </source>
</evidence>
<feature type="compositionally biased region" description="Polar residues" evidence="4">
    <location>
        <begin position="125"/>
        <end position="137"/>
    </location>
</feature>
<dbReference type="VEuPathDB" id="VectorBase:ASTE008104"/>
<feature type="domain" description="FLYWCH-type" evidence="5">
    <location>
        <begin position="21"/>
        <end position="91"/>
    </location>
</feature>
<keyword evidence="7" id="KW-1185">Reference proteome</keyword>
<dbReference type="GO" id="GO:0008270">
    <property type="term" value="F:zinc ion binding"/>
    <property type="evidence" value="ECO:0007669"/>
    <property type="project" value="UniProtKB-KW"/>
</dbReference>
<keyword evidence="3" id="KW-0862">Zinc</keyword>
<accession>A0A182Y4F2</accession>
<dbReference type="VEuPathDB" id="VectorBase:ASTEI03338"/>
<sequence>MLTDRLCVCFLNPADHNKVVYIVGQRGSILLSVNGHRYVKNRKGHTKTYWICAKKGSVGCRARLTTTVSENDHRTSAEAPKIILMSGIHNHAQPTNFRRVNEGRQPTTVQQPIRAGRDTAAEGRASNQQPPILSTTPPQRMLMKARMISLQLSCGRQEGGRKE</sequence>
<feature type="compositionally biased region" description="Polar residues" evidence="4">
    <location>
        <begin position="94"/>
        <end position="111"/>
    </location>
</feature>
<keyword evidence="2" id="KW-0863">Zinc-finger</keyword>
<proteinExistence type="predicted"/>
<reference evidence="6" key="2">
    <citation type="submission" date="2020-05" db="UniProtKB">
        <authorList>
            <consortium name="EnsemblMetazoa"/>
        </authorList>
    </citation>
    <scope>IDENTIFICATION</scope>
    <source>
        <strain evidence="6">Indian</strain>
    </source>
</reference>
<reference evidence="7" key="1">
    <citation type="journal article" date="2014" name="Genome Biol.">
        <title>Genome analysis of a major urban malaria vector mosquito, Anopheles stephensi.</title>
        <authorList>
            <person name="Jiang X."/>
            <person name="Peery A."/>
            <person name="Hall A.B."/>
            <person name="Sharma A."/>
            <person name="Chen X.G."/>
            <person name="Waterhouse R.M."/>
            <person name="Komissarov A."/>
            <person name="Riehle M.M."/>
            <person name="Shouche Y."/>
            <person name="Sharakhova M.V."/>
            <person name="Lawson D."/>
            <person name="Pakpour N."/>
            <person name="Arensburger P."/>
            <person name="Davidson V.L."/>
            <person name="Eiglmeier K."/>
            <person name="Emrich S."/>
            <person name="George P."/>
            <person name="Kennedy R.C."/>
            <person name="Mane S.P."/>
            <person name="Maslen G."/>
            <person name="Oringanje C."/>
            <person name="Qi Y."/>
            <person name="Settlage R."/>
            <person name="Tojo M."/>
            <person name="Tubio J.M."/>
            <person name="Unger M.F."/>
            <person name="Wang B."/>
            <person name="Vernick K.D."/>
            <person name="Ribeiro J.M."/>
            <person name="James A.A."/>
            <person name="Michel K."/>
            <person name="Riehle M.A."/>
            <person name="Luckhart S."/>
            <person name="Sharakhov I.V."/>
            <person name="Tu Z."/>
        </authorList>
    </citation>
    <scope>NUCLEOTIDE SEQUENCE [LARGE SCALE GENOMIC DNA]</scope>
    <source>
        <strain evidence="7">Indian</strain>
    </source>
</reference>
<evidence type="ECO:0000313" key="7">
    <source>
        <dbReference type="Proteomes" id="UP000076408"/>
    </source>
</evidence>
<evidence type="ECO:0000256" key="3">
    <source>
        <dbReference type="ARBA" id="ARBA00022833"/>
    </source>
</evidence>
<feature type="region of interest" description="Disordered" evidence="4">
    <location>
        <begin position="94"/>
        <end position="137"/>
    </location>
</feature>
<organism evidence="6 7">
    <name type="scientific">Anopheles stephensi</name>
    <name type="common">Indo-Pakistan malaria mosquito</name>
    <dbReference type="NCBI Taxonomy" id="30069"/>
    <lineage>
        <taxon>Eukaryota</taxon>
        <taxon>Metazoa</taxon>
        <taxon>Ecdysozoa</taxon>
        <taxon>Arthropoda</taxon>
        <taxon>Hexapoda</taxon>
        <taxon>Insecta</taxon>
        <taxon>Pterygota</taxon>
        <taxon>Neoptera</taxon>
        <taxon>Endopterygota</taxon>
        <taxon>Diptera</taxon>
        <taxon>Nematocera</taxon>
        <taxon>Culicoidea</taxon>
        <taxon>Culicidae</taxon>
        <taxon>Anophelinae</taxon>
        <taxon>Anopheles</taxon>
    </lineage>
</organism>
<dbReference type="Proteomes" id="UP000076408">
    <property type="component" value="Unassembled WGS sequence"/>
</dbReference>
<evidence type="ECO:0000256" key="2">
    <source>
        <dbReference type="ARBA" id="ARBA00022771"/>
    </source>
</evidence>